<dbReference type="Pfam" id="PF00753">
    <property type="entry name" value="Lactamase_B"/>
    <property type="match status" value="1"/>
</dbReference>
<keyword evidence="4" id="KW-0378">Hydrolase</keyword>
<dbReference type="OrthoDB" id="10250730at2759"/>
<dbReference type="InterPro" id="IPR036866">
    <property type="entry name" value="RibonucZ/Hydroxyglut_hydro"/>
</dbReference>
<evidence type="ECO:0000256" key="3">
    <source>
        <dbReference type="ARBA" id="ARBA00022723"/>
    </source>
</evidence>
<evidence type="ECO:0000313" key="7">
    <source>
        <dbReference type="EMBL" id="KAF5315296.1"/>
    </source>
</evidence>
<comment type="cofactor">
    <cofactor evidence="1">
        <name>Zn(2+)</name>
        <dbReference type="ChEBI" id="CHEBI:29105"/>
    </cofactor>
</comment>
<dbReference type="InterPro" id="IPR001279">
    <property type="entry name" value="Metallo-B-lactamas"/>
</dbReference>
<dbReference type="Gene3D" id="3.60.15.10">
    <property type="entry name" value="Ribonuclease Z/Hydroxyacylglutathione hydrolase-like"/>
    <property type="match status" value="1"/>
</dbReference>
<dbReference type="GO" id="GO:0046872">
    <property type="term" value="F:metal ion binding"/>
    <property type="evidence" value="ECO:0007669"/>
    <property type="project" value="UniProtKB-KW"/>
</dbReference>
<dbReference type="GO" id="GO:0016787">
    <property type="term" value="F:hydrolase activity"/>
    <property type="evidence" value="ECO:0007669"/>
    <property type="project" value="UniProtKB-KW"/>
</dbReference>
<evidence type="ECO:0000259" key="6">
    <source>
        <dbReference type="SMART" id="SM00849"/>
    </source>
</evidence>
<comment type="similarity">
    <text evidence="2">Belongs to the metallo-beta-lactamase superfamily.</text>
</comment>
<evidence type="ECO:0000256" key="1">
    <source>
        <dbReference type="ARBA" id="ARBA00001947"/>
    </source>
</evidence>
<dbReference type="SUPFAM" id="SSF56281">
    <property type="entry name" value="Metallo-hydrolase/oxidoreductase"/>
    <property type="match status" value="1"/>
</dbReference>
<keyword evidence="3" id="KW-0479">Metal-binding</keyword>
<evidence type="ECO:0000256" key="5">
    <source>
        <dbReference type="ARBA" id="ARBA00022833"/>
    </source>
</evidence>
<dbReference type="InterPro" id="IPR051013">
    <property type="entry name" value="MBL_superfamily_lactonases"/>
</dbReference>
<evidence type="ECO:0000256" key="2">
    <source>
        <dbReference type="ARBA" id="ARBA00007749"/>
    </source>
</evidence>
<proteinExistence type="inferred from homology"/>
<evidence type="ECO:0000256" key="4">
    <source>
        <dbReference type="ARBA" id="ARBA00022801"/>
    </source>
</evidence>
<gene>
    <name evidence="7" type="ORF">D9619_007178</name>
</gene>
<feature type="domain" description="Metallo-beta-lactamase" evidence="6">
    <location>
        <begin position="46"/>
        <end position="276"/>
    </location>
</feature>
<dbReference type="PANTHER" id="PTHR42978:SF2">
    <property type="entry name" value="102 KBASES UNSTABLE REGION: FROM 1 TO 119443"/>
    <property type="match status" value="1"/>
</dbReference>
<reference evidence="7 8" key="1">
    <citation type="journal article" date="2020" name="ISME J.">
        <title>Uncovering the hidden diversity of litter-decomposition mechanisms in mushroom-forming fungi.</title>
        <authorList>
            <person name="Floudas D."/>
            <person name="Bentzer J."/>
            <person name="Ahren D."/>
            <person name="Johansson T."/>
            <person name="Persson P."/>
            <person name="Tunlid A."/>
        </authorList>
    </citation>
    <scope>NUCLEOTIDE SEQUENCE [LARGE SCALE GENOMIC DNA]</scope>
    <source>
        <strain evidence="7 8">CBS 101986</strain>
    </source>
</reference>
<dbReference type="Proteomes" id="UP000567179">
    <property type="component" value="Unassembled WGS sequence"/>
</dbReference>
<evidence type="ECO:0000313" key="8">
    <source>
        <dbReference type="Proteomes" id="UP000567179"/>
    </source>
</evidence>
<dbReference type="CDD" id="cd07730">
    <property type="entry name" value="metallo-hydrolase-like_MBL-fold"/>
    <property type="match status" value="1"/>
</dbReference>
<keyword evidence="5" id="KW-0862">Zinc</keyword>
<dbReference type="AlphaFoldDB" id="A0A8H5EWV0"/>
<dbReference type="PANTHER" id="PTHR42978">
    <property type="entry name" value="QUORUM-QUENCHING LACTONASE YTNP-RELATED-RELATED"/>
    <property type="match status" value="1"/>
</dbReference>
<keyword evidence="8" id="KW-1185">Reference proteome</keyword>
<sequence>MTSQALPPPCEGQPYFNVSVLEGGMIDLKDEIFITNAEPGKVTHAPSLSFLLTHSLTGKKVVFDLGIRKDWENYPPSVVKWINEVFPVDVKQDVPESLSKGGVSPNDVDFVCLSHLHWDHTGDTHLFKHSTFIVGGRCQALLEKSYPHDPEGRYPEKLLPPGRTLFLDPASGDSIGPFPHALDFFNDGSLYLVDAPGHLPGHMNVLARTSEDGGWIYLAGDSAHHWKLITLEEQIAVVQHGHVSVCLHEDKEAADEHIRRINKLWKTPRVRVMLAHDEPWYAKNKGGDAFLPGTLPSL</sequence>
<dbReference type="EMBL" id="JAACJJ010000043">
    <property type="protein sequence ID" value="KAF5315296.1"/>
    <property type="molecule type" value="Genomic_DNA"/>
</dbReference>
<name>A0A8H5EWV0_9AGAR</name>
<accession>A0A8H5EWV0</accession>
<dbReference type="SMART" id="SM00849">
    <property type="entry name" value="Lactamase_B"/>
    <property type="match status" value="1"/>
</dbReference>
<organism evidence="7 8">
    <name type="scientific">Psilocybe cf. subviscida</name>
    <dbReference type="NCBI Taxonomy" id="2480587"/>
    <lineage>
        <taxon>Eukaryota</taxon>
        <taxon>Fungi</taxon>
        <taxon>Dikarya</taxon>
        <taxon>Basidiomycota</taxon>
        <taxon>Agaricomycotina</taxon>
        <taxon>Agaricomycetes</taxon>
        <taxon>Agaricomycetidae</taxon>
        <taxon>Agaricales</taxon>
        <taxon>Agaricineae</taxon>
        <taxon>Strophariaceae</taxon>
        <taxon>Psilocybe</taxon>
    </lineage>
</organism>
<protein>
    <recommendedName>
        <fullName evidence="6">Metallo-beta-lactamase domain-containing protein</fullName>
    </recommendedName>
</protein>
<comment type="caution">
    <text evidence="7">The sequence shown here is derived from an EMBL/GenBank/DDBJ whole genome shotgun (WGS) entry which is preliminary data.</text>
</comment>